<evidence type="ECO:0000256" key="4">
    <source>
        <dbReference type="ARBA" id="ARBA00023136"/>
    </source>
</evidence>
<dbReference type="RefSeq" id="WP_132745379.1">
    <property type="nucleotide sequence ID" value="NZ_SLXK01000008.1"/>
</dbReference>
<evidence type="ECO:0000256" key="1">
    <source>
        <dbReference type="ARBA" id="ARBA00022475"/>
    </source>
</evidence>
<accession>A0A4R2P6D6</accession>
<keyword evidence="2 5" id="KW-0812">Transmembrane</keyword>
<dbReference type="EMBL" id="SLXK01000008">
    <property type="protein sequence ID" value="TCP29788.1"/>
    <property type="molecule type" value="Genomic_DNA"/>
</dbReference>
<dbReference type="AlphaFoldDB" id="A0A4R2P6D6"/>
<feature type="transmembrane region" description="Helical" evidence="5">
    <location>
        <begin position="6"/>
        <end position="25"/>
    </location>
</feature>
<keyword evidence="3 5" id="KW-1133">Transmembrane helix</keyword>
<evidence type="ECO:0000313" key="7">
    <source>
        <dbReference type="Proteomes" id="UP000295416"/>
    </source>
</evidence>
<feature type="transmembrane region" description="Helical" evidence="5">
    <location>
        <begin position="37"/>
        <end position="56"/>
    </location>
</feature>
<gene>
    <name evidence="6" type="ORF">EV207_10880</name>
</gene>
<proteinExistence type="predicted"/>
<evidence type="ECO:0000256" key="5">
    <source>
        <dbReference type="SAM" id="Phobius"/>
    </source>
</evidence>
<keyword evidence="1" id="KW-1003">Cell membrane</keyword>
<feature type="transmembrane region" description="Helical" evidence="5">
    <location>
        <begin position="95"/>
        <end position="114"/>
    </location>
</feature>
<dbReference type="Proteomes" id="UP000295416">
    <property type="component" value="Unassembled WGS sequence"/>
</dbReference>
<protein>
    <submittedName>
        <fullName evidence="6">Uncharacterized protein DUF1516</fullName>
    </submittedName>
</protein>
<comment type="caution">
    <text evidence="6">The sequence shown here is derived from an EMBL/GenBank/DDBJ whole genome shotgun (WGS) entry which is preliminary data.</text>
</comment>
<evidence type="ECO:0000313" key="6">
    <source>
        <dbReference type="EMBL" id="TCP29788.1"/>
    </source>
</evidence>
<dbReference type="Pfam" id="PF07457">
    <property type="entry name" value="DUF1516"/>
    <property type="match status" value="1"/>
</dbReference>
<keyword evidence="7" id="KW-1185">Reference proteome</keyword>
<evidence type="ECO:0000256" key="3">
    <source>
        <dbReference type="ARBA" id="ARBA00022989"/>
    </source>
</evidence>
<keyword evidence="4 5" id="KW-0472">Membrane</keyword>
<evidence type="ECO:0000256" key="2">
    <source>
        <dbReference type="ARBA" id="ARBA00022692"/>
    </source>
</evidence>
<reference evidence="6 7" key="1">
    <citation type="submission" date="2019-03" db="EMBL/GenBank/DDBJ databases">
        <title>Genomic Encyclopedia of Type Strains, Phase IV (KMG-IV): sequencing the most valuable type-strain genomes for metagenomic binning, comparative biology and taxonomic classification.</title>
        <authorList>
            <person name="Goeker M."/>
        </authorList>
    </citation>
    <scope>NUCLEOTIDE SEQUENCE [LARGE SCALE GENOMIC DNA]</scope>
    <source>
        <strain evidence="6 7">DSM 19377</strain>
    </source>
</reference>
<dbReference type="OrthoDB" id="2365314at2"/>
<organism evidence="6 7">
    <name type="scientific">Scopulibacillus darangshiensis</name>
    <dbReference type="NCBI Taxonomy" id="442528"/>
    <lineage>
        <taxon>Bacteria</taxon>
        <taxon>Bacillati</taxon>
        <taxon>Bacillota</taxon>
        <taxon>Bacilli</taxon>
        <taxon>Bacillales</taxon>
        <taxon>Sporolactobacillaceae</taxon>
        <taxon>Scopulibacillus</taxon>
    </lineage>
</organism>
<feature type="transmembrane region" description="Helical" evidence="5">
    <location>
        <begin position="62"/>
        <end position="83"/>
    </location>
</feature>
<name>A0A4R2P6D6_9BACL</name>
<sequence>MVDAHVGFWTLLIIFFFISFGLAAAGKPKGKKVTHMIARLLYVLVFATGLYLVITYGVKYSYWGWPIIKMLFGLLILAMMEMILVKTKKSGTAMYWVFLIIGFIGVFWIGYGVIRIG</sequence>
<dbReference type="InterPro" id="IPR010899">
    <property type="entry name" value="UPF0344"/>
</dbReference>